<feature type="transmembrane region" description="Helical" evidence="1">
    <location>
        <begin position="146"/>
        <end position="163"/>
    </location>
</feature>
<feature type="transmembrane region" description="Helical" evidence="1">
    <location>
        <begin position="59"/>
        <end position="77"/>
    </location>
</feature>
<evidence type="ECO:0000313" key="4">
    <source>
        <dbReference type="Proteomes" id="UP001150830"/>
    </source>
</evidence>
<dbReference type="RefSeq" id="WP_283174599.1">
    <property type="nucleotide sequence ID" value="NZ_JAPNOA010000054.1"/>
</dbReference>
<keyword evidence="4" id="KW-1185">Reference proteome</keyword>
<evidence type="ECO:0000259" key="2">
    <source>
        <dbReference type="SMART" id="SM00014"/>
    </source>
</evidence>
<dbReference type="AlphaFoldDB" id="A0A9X3EPC9"/>
<comment type="caution">
    <text evidence="3">The sequence shown here is derived from an EMBL/GenBank/DDBJ whole genome shotgun (WGS) entry which is preliminary data.</text>
</comment>
<dbReference type="Pfam" id="PF01569">
    <property type="entry name" value="PAP2"/>
    <property type="match status" value="1"/>
</dbReference>
<organism evidence="3 4">
    <name type="scientific">Parathalassolituus penaei</name>
    <dbReference type="NCBI Taxonomy" id="2997323"/>
    <lineage>
        <taxon>Bacteria</taxon>
        <taxon>Pseudomonadati</taxon>
        <taxon>Pseudomonadota</taxon>
        <taxon>Gammaproteobacteria</taxon>
        <taxon>Oceanospirillales</taxon>
        <taxon>Oceanospirillaceae</taxon>
        <taxon>Parathalassolituus</taxon>
    </lineage>
</organism>
<feature type="transmembrane region" description="Helical" evidence="1">
    <location>
        <begin position="168"/>
        <end position="185"/>
    </location>
</feature>
<feature type="transmembrane region" description="Helical" evidence="1">
    <location>
        <begin position="7"/>
        <end position="25"/>
    </location>
</feature>
<dbReference type="SMART" id="SM00014">
    <property type="entry name" value="acidPPc"/>
    <property type="match status" value="1"/>
</dbReference>
<evidence type="ECO:0000256" key="1">
    <source>
        <dbReference type="SAM" id="Phobius"/>
    </source>
</evidence>
<dbReference type="InterPro" id="IPR000326">
    <property type="entry name" value="PAP2/HPO"/>
</dbReference>
<feature type="transmembrane region" description="Helical" evidence="1">
    <location>
        <begin position="191"/>
        <end position="214"/>
    </location>
</feature>
<protein>
    <submittedName>
        <fullName evidence="3">Phosphatase PAP2 family protein</fullName>
    </submittedName>
</protein>
<sequence>MFLTDRCMLVTLAFFILLAVLFYLFPQMDLLVSSWFYVDHQWLGDSSAVATSIYGLFRYLPYWLIPVLLICLGLTWVPGGLPKNGRRTWMFLLLTLLLGPGLLVHGIFKDGFERPRPRQVVEFEGTYQMVPAFVINQECHRKCKSFVSGHAAMGFYLMVLAWVSRRRVWLWAGVGVGSLVSLVRITQGGHFLSDVLFAGVLCWLVYLLLARWLLGHWQIRPAS</sequence>
<dbReference type="CDD" id="cd03396">
    <property type="entry name" value="PAP2_like_6"/>
    <property type="match status" value="1"/>
</dbReference>
<reference evidence="3" key="1">
    <citation type="submission" date="2022-11" db="EMBL/GenBank/DDBJ databases">
        <title>Parathalassolutuus dongxingensis gen. nov., sp. nov., a novel member of family Oceanospirillaceae isolated from a coastal shrimp pond in Guangxi, China.</title>
        <authorList>
            <person name="Chen H."/>
        </authorList>
    </citation>
    <scope>NUCLEOTIDE SEQUENCE</scope>
    <source>
        <strain evidence="3">G-43</strain>
    </source>
</reference>
<dbReference type="SUPFAM" id="SSF48317">
    <property type="entry name" value="Acid phosphatase/Vanadium-dependent haloperoxidase"/>
    <property type="match status" value="1"/>
</dbReference>
<dbReference type="Gene3D" id="1.20.144.10">
    <property type="entry name" value="Phosphatidic acid phosphatase type 2/haloperoxidase"/>
    <property type="match status" value="1"/>
</dbReference>
<feature type="transmembrane region" description="Helical" evidence="1">
    <location>
        <begin position="89"/>
        <end position="108"/>
    </location>
</feature>
<keyword evidence="1" id="KW-0472">Membrane</keyword>
<dbReference type="EMBL" id="JAPNOA010000054">
    <property type="protein sequence ID" value="MCY0966388.1"/>
    <property type="molecule type" value="Genomic_DNA"/>
</dbReference>
<proteinExistence type="predicted"/>
<dbReference type="Proteomes" id="UP001150830">
    <property type="component" value="Unassembled WGS sequence"/>
</dbReference>
<keyword evidence="1" id="KW-0812">Transmembrane</keyword>
<keyword evidence="1" id="KW-1133">Transmembrane helix</keyword>
<feature type="domain" description="Phosphatidic acid phosphatase type 2/haloperoxidase" evidence="2">
    <location>
        <begin position="91"/>
        <end position="210"/>
    </location>
</feature>
<evidence type="ECO:0000313" key="3">
    <source>
        <dbReference type="EMBL" id="MCY0966388.1"/>
    </source>
</evidence>
<gene>
    <name evidence="3" type="ORF">OUO13_14425</name>
</gene>
<dbReference type="InterPro" id="IPR036938">
    <property type="entry name" value="PAP2/HPO_sf"/>
</dbReference>
<name>A0A9X3EPC9_9GAMM</name>
<accession>A0A9X3EPC9</accession>